<comment type="caution">
    <text evidence="2">The sequence shown here is derived from an EMBL/GenBank/DDBJ whole genome shotgun (WGS) entry which is preliminary data.</text>
</comment>
<keyword evidence="2" id="KW-0548">Nucleotidyltransferase</keyword>
<evidence type="ECO:0000313" key="3">
    <source>
        <dbReference type="Proteomes" id="UP000294919"/>
    </source>
</evidence>
<dbReference type="Proteomes" id="UP000294919">
    <property type="component" value="Unassembled WGS sequence"/>
</dbReference>
<dbReference type="AlphaFoldDB" id="A0A4R2KWX8"/>
<proteinExistence type="predicted"/>
<sequence length="254" mass="29610">MKVAILCGGKGSRMKEITDDIPKPLAEIDNKPILWHIMKTYMYYGLNDFILLLGYKGDKIKEYFMHYHWKNHNFLLDGEQNNIKMLEKSEQWKVTFVDTGIDTMTGGRIKQAEKYIKDDTFMLTYGDGLADINLNKLLDFHKKNGCIGTVTGVKKINQYGTVSVKKNIAQSFQEKPSTEEIINGGFFVLNREIFSYIKNDRDCTFEKEPLVNLTNDKQLAVYLHKGFWTAMDTYKDLLQVNEMWKNNKATWKVW</sequence>
<organism evidence="2 3">
    <name type="scientific">Marinisporobacter balticus</name>
    <dbReference type="NCBI Taxonomy" id="2018667"/>
    <lineage>
        <taxon>Bacteria</taxon>
        <taxon>Bacillati</taxon>
        <taxon>Bacillota</taxon>
        <taxon>Clostridia</taxon>
        <taxon>Peptostreptococcales</taxon>
        <taxon>Thermotaleaceae</taxon>
        <taxon>Marinisporobacter</taxon>
    </lineage>
</organism>
<dbReference type="InterPro" id="IPR005835">
    <property type="entry name" value="NTP_transferase_dom"/>
</dbReference>
<dbReference type="RefSeq" id="WP_132242755.1">
    <property type="nucleotide sequence ID" value="NZ_SLWV01000003.1"/>
</dbReference>
<reference evidence="2 3" key="1">
    <citation type="submission" date="2019-03" db="EMBL/GenBank/DDBJ databases">
        <title>Genomic Encyclopedia of Type Strains, Phase IV (KMG-IV): sequencing the most valuable type-strain genomes for metagenomic binning, comparative biology and taxonomic classification.</title>
        <authorList>
            <person name="Goeker M."/>
        </authorList>
    </citation>
    <scope>NUCLEOTIDE SEQUENCE [LARGE SCALE GENOMIC DNA]</scope>
    <source>
        <strain evidence="2 3">DSM 102940</strain>
    </source>
</reference>
<evidence type="ECO:0000259" key="1">
    <source>
        <dbReference type="Pfam" id="PF00483"/>
    </source>
</evidence>
<dbReference type="OrthoDB" id="9801899at2"/>
<name>A0A4R2KWX8_9FIRM</name>
<dbReference type="Pfam" id="PF00483">
    <property type="entry name" value="NTP_transferase"/>
    <property type="match status" value="1"/>
</dbReference>
<dbReference type="EMBL" id="SLWV01000003">
    <property type="protein sequence ID" value="TCO79061.1"/>
    <property type="molecule type" value="Genomic_DNA"/>
</dbReference>
<keyword evidence="3" id="KW-1185">Reference proteome</keyword>
<dbReference type="GO" id="GO:0047343">
    <property type="term" value="F:glucose-1-phosphate cytidylyltransferase activity"/>
    <property type="evidence" value="ECO:0007669"/>
    <property type="project" value="InterPro"/>
</dbReference>
<evidence type="ECO:0000313" key="2">
    <source>
        <dbReference type="EMBL" id="TCO79061.1"/>
    </source>
</evidence>
<accession>A0A4R2KWX8</accession>
<gene>
    <name evidence="2" type="ORF">EV214_103112</name>
</gene>
<dbReference type="PANTHER" id="PTHR47183:SF2">
    <property type="entry name" value="GLUCOSE-1-PHOSPHATE CYTIDYLYLTRANSFERASE-RELATED"/>
    <property type="match status" value="1"/>
</dbReference>
<dbReference type="CDD" id="cd02524">
    <property type="entry name" value="G1P_cytidylyltransferase"/>
    <property type="match status" value="1"/>
</dbReference>
<dbReference type="InterPro" id="IPR013446">
    <property type="entry name" value="G1P_cyt_trans-like"/>
</dbReference>
<dbReference type="SUPFAM" id="SSF53448">
    <property type="entry name" value="Nucleotide-diphospho-sugar transferases"/>
    <property type="match status" value="1"/>
</dbReference>
<dbReference type="InterPro" id="IPR029044">
    <property type="entry name" value="Nucleotide-diphossugar_trans"/>
</dbReference>
<dbReference type="Gene3D" id="3.90.550.10">
    <property type="entry name" value="Spore Coat Polysaccharide Biosynthesis Protein SpsA, Chain A"/>
    <property type="match status" value="1"/>
</dbReference>
<feature type="domain" description="Nucleotidyl transferase" evidence="1">
    <location>
        <begin position="4"/>
        <end position="243"/>
    </location>
</feature>
<keyword evidence="2" id="KW-0808">Transferase</keyword>
<dbReference type="PANTHER" id="PTHR47183">
    <property type="entry name" value="GLUCOSE-1-PHOSPHATE CYTIDYLYLTRANSFERASE-RELATED"/>
    <property type="match status" value="1"/>
</dbReference>
<protein>
    <submittedName>
        <fullName evidence="2">Glucose-1-phosphate cytidylyltransferase</fullName>
    </submittedName>
</protein>